<dbReference type="InterPro" id="IPR000014">
    <property type="entry name" value="PAS"/>
</dbReference>
<protein>
    <recommendedName>
        <fullName evidence="2">PAS domain-containing protein</fullName>
    </recommendedName>
</protein>
<dbReference type="RefSeq" id="WP_286249109.1">
    <property type="nucleotide sequence ID" value="NZ_AP018448.1"/>
</dbReference>
<keyword evidence="4" id="KW-1185">Reference proteome</keyword>
<dbReference type="NCBIfam" id="TIGR00229">
    <property type="entry name" value="sensory_box"/>
    <property type="match status" value="2"/>
</dbReference>
<dbReference type="PANTHER" id="PTHR43156">
    <property type="entry name" value="STAGE II SPORULATION PROTEIN E-RELATED"/>
    <property type="match status" value="1"/>
</dbReference>
<evidence type="ECO:0000259" key="2">
    <source>
        <dbReference type="PROSITE" id="PS50112"/>
    </source>
</evidence>
<evidence type="ECO:0000256" key="1">
    <source>
        <dbReference type="ARBA" id="ARBA00022801"/>
    </source>
</evidence>
<dbReference type="SUPFAM" id="SSF55785">
    <property type="entry name" value="PYP-like sensor domain (PAS domain)"/>
    <property type="match status" value="2"/>
</dbReference>
<feature type="domain" description="PAS" evidence="2">
    <location>
        <begin position="105"/>
        <end position="156"/>
    </location>
</feature>
<dbReference type="CDD" id="cd00130">
    <property type="entry name" value="PAS"/>
    <property type="match status" value="2"/>
</dbReference>
<dbReference type="SUPFAM" id="SSF81606">
    <property type="entry name" value="PP2C-like"/>
    <property type="match status" value="1"/>
</dbReference>
<dbReference type="PROSITE" id="PS50112">
    <property type="entry name" value="PAS"/>
    <property type="match status" value="2"/>
</dbReference>
<evidence type="ECO:0000313" key="4">
    <source>
        <dbReference type="Proteomes" id="UP001321542"/>
    </source>
</evidence>
<dbReference type="PANTHER" id="PTHR43156:SF2">
    <property type="entry name" value="STAGE II SPORULATION PROTEIN E"/>
    <property type="match status" value="1"/>
</dbReference>
<dbReference type="CDD" id="cd16936">
    <property type="entry name" value="HATPase_RsbW-like"/>
    <property type="match status" value="1"/>
</dbReference>
<dbReference type="SUPFAM" id="SSF55781">
    <property type="entry name" value="GAF domain-like"/>
    <property type="match status" value="1"/>
</dbReference>
<proteinExistence type="predicted"/>
<dbReference type="InterPro" id="IPR013767">
    <property type="entry name" value="PAS_fold"/>
</dbReference>
<dbReference type="InterPro" id="IPR029016">
    <property type="entry name" value="GAF-like_dom_sf"/>
</dbReference>
<dbReference type="Pfam" id="PF07228">
    <property type="entry name" value="SpoIIE"/>
    <property type="match status" value="1"/>
</dbReference>
<dbReference type="Proteomes" id="UP001321542">
    <property type="component" value="Chromosome"/>
</dbReference>
<dbReference type="Pfam" id="PF00989">
    <property type="entry name" value="PAS"/>
    <property type="match status" value="1"/>
</dbReference>
<dbReference type="Gene3D" id="3.30.565.10">
    <property type="entry name" value="Histidine kinase-like ATPase, C-terminal domain"/>
    <property type="match status" value="1"/>
</dbReference>
<dbReference type="SMART" id="SM00331">
    <property type="entry name" value="PP2C_SIG"/>
    <property type="match status" value="1"/>
</dbReference>
<dbReference type="InterPro" id="IPR001932">
    <property type="entry name" value="PPM-type_phosphatase-like_dom"/>
</dbReference>
<dbReference type="Pfam" id="PF08448">
    <property type="entry name" value="PAS_4"/>
    <property type="match status" value="1"/>
</dbReference>
<dbReference type="InterPro" id="IPR013656">
    <property type="entry name" value="PAS_4"/>
</dbReference>
<dbReference type="InterPro" id="IPR003594">
    <property type="entry name" value="HATPase_dom"/>
</dbReference>
<dbReference type="Gene3D" id="3.30.450.40">
    <property type="match status" value="1"/>
</dbReference>
<name>A0ABM7F4B1_9ACTN</name>
<dbReference type="SUPFAM" id="SSF55874">
    <property type="entry name" value="ATPase domain of HSP90 chaperone/DNA topoisomerase II/histidine kinase"/>
    <property type="match status" value="1"/>
</dbReference>
<gene>
    <name evidence="3" type="ORF">SGFS_017840</name>
</gene>
<dbReference type="InterPro" id="IPR052016">
    <property type="entry name" value="Bact_Sigma-Reg"/>
</dbReference>
<reference evidence="3 4" key="2">
    <citation type="journal article" date="2023" name="ChemBioChem">
        <title>Acyltransferase Domain Exchange between Two Independent Type I Polyketide Synthases in the Same Producer Strain of Macrolide Antibiotics.</title>
        <authorList>
            <person name="Kudo F."/>
            <person name="Kishikawa K."/>
            <person name="Tsuboi K."/>
            <person name="Kido T."/>
            <person name="Usui T."/>
            <person name="Hashimoto J."/>
            <person name="Shin-Ya K."/>
            <person name="Miyanaga A."/>
            <person name="Eguchi T."/>
        </authorList>
    </citation>
    <scope>NUCLEOTIDE SEQUENCE [LARGE SCALE GENOMIC DNA]</scope>
    <source>
        <strain evidence="3 4">A-8890</strain>
    </source>
</reference>
<sequence>MAAAATLVLDAERRIIGWSPAAEELFGYRSDEALGRDVGVLLGDGMRLVGGEESQQTHGVRCASRRDGEVVRVGVTLTPMASSAQGPAWLLAAAKTPQLSQWATGQALLTGLTAQSPVMIAVYDPQARVAWFNAAVEKHFGWTVDEISGRYIRDLLPQGEVIDEDGQPVSPLEKIIEQVLRTGTPVADVSYRSSTRIDPHHEHIWSCSYFRMQDPDGKILGVCETTVDVTDRYVMRRRLAMLSRAGGTIGQSLDILRTASDLADLVIPEFAHAVTVDLAAPVLAGGEPGKRSGTAAFDLRRVAERAHGDGRAGTTLPRRVEYPPDSLQARCLSQGRPVARDHVLAVPMRARGAVLGLVMFERSPSEDPFGNDELEVADELVSRTAVCVDNGRRYAREHDAALTLQRALFPLSIAQPPAVAIAHRYLPAPGQIGVGGDWYDVIPLSGARVGLVVGDVVGHGIHAAATMGRIRTTVAALAALDLSPDELLARLDDLVVAQSLGDEKDQAVATTCLYAVYDQISGRCAVARAGHLPPIVVTPDGRADIVDVPAGPPLGLGGLPFECFEFDLAEGSLLALFTDGLVEAYDQDIDVGLRGLRDALSASARTLEETCDRAVSAVVPGSSRDDAALLLAHVHRLSDSRVAGWDVLDDPANVARCRALAMEKVAAWDLEETAFVVELVVSELVTNALRYGGAPVRLRLIVDQALGLICEVSDGSHTSPHLRRVGYEEEGGRGLFLVAQLTERWGTRYGPSGKTIWCAVPFDGPKSL</sequence>
<dbReference type="SMART" id="SM00091">
    <property type="entry name" value="PAS"/>
    <property type="match status" value="2"/>
</dbReference>
<dbReference type="Gene3D" id="3.30.450.20">
    <property type="entry name" value="PAS domain"/>
    <property type="match status" value="2"/>
</dbReference>
<evidence type="ECO:0000313" key="3">
    <source>
        <dbReference type="EMBL" id="BBC30490.1"/>
    </source>
</evidence>
<reference evidence="3 4" key="1">
    <citation type="journal article" date="2010" name="ChemBioChem">
        <title>Cloning and characterization of the biosynthetic gene cluster of 16-membered macrolide antibiotic FD-891: involvement of a dual functional cytochrome P450 monooxygenase catalyzing epoxidation and hydroxylation.</title>
        <authorList>
            <person name="Kudo F."/>
            <person name="Motegi A."/>
            <person name="Mizoue K."/>
            <person name="Eguchi T."/>
        </authorList>
    </citation>
    <scope>NUCLEOTIDE SEQUENCE [LARGE SCALE GENOMIC DNA]</scope>
    <source>
        <strain evidence="3 4">A-8890</strain>
    </source>
</reference>
<feature type="domain" description="PAS" evidence="2">
    <location>
        <begin position="1"/>
        <end position="36"/>
    </location>
</feature>
<accession>A0ABM7F4B1</accession>
<dbReference type="InterPro" id="IPR036890">
    <property type="entry name" value="HATPase_C_sf"/>
</dbReference>
<dbReference type="InterPro" id="IPR036457">
    <property type="entry name" value="PPM-type-like_dom_sf"/>
</dbReference>
<keyword evidence="1" id="KW-0378">Hydrolase</keyword>
<dbReference type="Pfam" id="PF13581">
    <property type="entry name" value="HATPase_c_2"/>
    <property type="match status" value="1"/>
</dbReference>
<dbReference type="InterPro" id="IPR035965">
    <property type="entry name" value="PAS-like_dom_sf"/>
</dbReference>
<dbReference type="Gene3D" id="3.60.40.10">
    <property type="entry name" value="PPM-type phosphatase domain"/>
    <property type="match status" value="1"/>
</dbReference>
<organism evidence="3 4">
    <name type="scientific">Streptomyces graminofaciens</name>
    <dbReference type="NCBI Taxonomy" id="68212"/>
    <lineage>
        <taxon>Bacteria</taxon>
        <taxon>Bacillati</taxon>
        <taxon>Actinomycetota</taxon>
        <taxon>Actinomycetes</taxon>
        <taxon>Kitasatosporales</taxon>
        <taxon>Streptomycetaceae</taxon>
        <taxon>Streptomyces</taxon>
    </lineage>
</organism>
<dbReference type="EMBL" id="AP018448">
    <property type="protein sequence ID" value="BBC30490.1"/>
    <property type="molecule type" value="Genomic_DNA"/>
</dbReference>